<keyword evidence="6" id="KW-0539">Nucleus</keyword>
<gene>
    <name evidence="9" type="ORF">CONCODRAFT_4127</name>
</gene>
<proteinExistence type="inferred from homology"/>
<dbReference type="AlphaFoldDB" id="A0A137PDD9"/>
<dbReference type="InterPro" id="IPR027417">
    <property type="entry name" value="P-loop_NTPase"/>
</dbReference>
<dbReference type="GO" id="GO:0006281">
    <property type="term" value="P:DNA repair"/>
    <property type="evidence" value="ECO:0007669"/>
    <property type="project" value="InterPro"/>
</dbReference>
<evidence type="ECO:0000313" key="9">
    <source>
        <dbReference type="EMBL" id="KXN72982.1"/>
    </source>
</evidence>
<keyword evidence="10" id="KW-1185">Reference proteome</keyword>
<evidence type="ECO:0000256" key="3">
    <source>
        <dbReference type="ARBA" id="ARBA00022741"/>
    </source>
</evidence>
<dbReference type="GO" id="GO:0003682">
    <property type="term" value="F:chromatin binding"/>
    <property type="evidence" value="ECO:0007669"/>
    <property type="project" value="TreeGrafter"/>
</dbReference>
<dbReference type="EMBL" id="KQ964443">
    <property type="protein sequence ID" value="KXN72982.1"/>
    <property type="molecule type" value="Genomic_DNA"/>
</dbReference>
<keyword evidence="3" id="KW-0547">Nucleotide-binding</keyword>
<name>A0A137PDD9_CONC2</name>
<comment type="similarity">
    <text evidence="2">Belongs to the rad17/RAD24 family.</text>
</comment>
<dbReference type="PANTHER" id="PTHR12172">
    <property type="entry name" value="CELL CYCLE CHECKPOINT PROTEIN RAD17"/>
    <property type="match status" value="1"/>
</dbReference>
<evidence type="ECO:0000313" key="10">
    <source>
        <dbReference type="Proteomes" id="UP000070444"/>
    </source>
</evidence>
<comment type="subcellular location">
    <subcellularLocation>
        <location evidence="1">Nucleus</location>
    </subcellularLocation>
</comment>
<feature type="domain" description="Checkpoint protein RAD24-like helical bundle" evidence="8">
    <location>
        <begin position="299"/>
        <end position="418"/>
    </location>
</feature>
<dbReference type="STRING" id="796925.A0A137PDD9"/>
<evidence type="ECO:0000256" key="1">
    <source>
        <dbReference type="ARBA" id="ARBA00004123"/>
    </source>
</evidence>
<dbReference type="Proteomes" id="UP000070444">
    <property type="component" value="Unassembled WGS sequence"/>
</dbReference>
<keyword evidence="5" id="KW-0067">ATP-binding</keyword>
<organism evidence="9 10">
    <name type="scientific">Conidiobolus coronatus (strain ATCC 28846 / CBS 209.66 / NRRL 28638)</name>
    <name type="common">Delacroixia coronata</name>
    <dbReference type="NCBI Taxonomy" id="796925"/>
    <lineage>
        <taxon>Eukaryota</taxon>
        <taxon>Fungi</taxon>
        <taxon>Fungi incertae sedis</taxon>
        <taxon>Zoopagomycota</taxon>
        <taxon>Entomophthoromycotina</taxon>
        <taxon>Entomophthoromycetes</taxon>
        <taxon>Entomophthorales</taxon>
        <taxon>Ancylistaceae</taxon>
        <taxon>Conidiobolus</taxon>
    </lineage>
</organism>
<dbReference type="OrthoDB" id="10265971at2759"/>
<dbReference type="Pfam" id="PF03215">
    <property type="entry name" value="Rad17"/>
    <property type="match status" value="1"/>
</dbReference>
<keyword evidence="7" id="KW-0131">Cell cycle</keyword>
<sequence length="560" mass="65834">MRRNLESLNENEVIINTNKKAKTELDTRLWTEKYKPGKISELAIHSLKIRFLNEWFTSLKTHYYDKSYSKRILIIYGPSGTCKSTSIQLFIKEFGFIGEEWKPPILLQQPKQRAHNPHLTQQPQFTENFAKHSEIQHFENFLKTNLNYSIQKGGGDKAKKVIVLDDLPNLNHDTILTKLNNILKSICNSNYLVPIVICFNENQNQSLRKTFNTQLLANAKVSLLKLNKVAPTLLIKSLKRVLELEFGLIQRKNTTLHDLITKLVKTEIGDLRSLLNSFQFYSLNWENVDFGSLFEKDPSIEFFRTLGKVFYAQRISSESSDKPTWRNHPNDIIKTMQVNDTTLTHYLFQNYPLFCDDDIDQVVELSEVYSDYDTLDDSYSYNQEMQDIKQNFTLIQIWSTMEKLINNNTNNNRESSNYQKISKPNYFSEYSQLRKNLEQLNYFKFNLIKYRFLKLNGLVLSDQDLIRLYLPYFYHIGLNGFSKIPSDCKYYIQKMNNYNYHNYIHIDPLKEDEIINQYHNMAHDSPIVDFKELNEVFGLDKLFTSDGGENGEDLNDPIED</sequence>
<evidence type="ECO:0000256" key="2">
    <source>
        <dbReference type="ARBA" id="ARBA00006168"/>
    </source>
</evidence>
<dbReference type="Pfam" id="PF25812">
    <property type="entry name" value="RAD24_helical"/>
    <property type="match status" value="1"/>
</dbReference>
<dbReference type="PANTHER" id="PTHR12172:SF0">
    <property type="entry name" value="CELL CYCLE CHECKPOINT PROTEIN RAD17"/>
    <property type="match status" value="1"/>
</dbReference>
<dbReference type="GO" id="GO:0003689">
    <property type="term" value="F:DNA clamp loader activity"/>
    <property type="evidence" value="ECO:0007669"/>
    <property type="project" value="TreeGrafter"/>
</dbReference>
<dbReference type="GO" id="GO:0005634">
    <property type="term" value="C:nucleus"/>
    <property type="evidence" value="ECO:0007669"/>
    <property type="project" value="UniProtKB-SubCell"/>
</dbReference>
<evidence type="ECO:0000256" key="7">
    <source>
        <dbReference type="ARBA" id="ARBA00023306"/>
    </source>
</evidence>
<dbReference type="GO" id="GO:0005524">
    <property type="term" value="F:ATP binding"/>
    <property type="evidence" value="ECO:0007669"/>
    <property type="project" value="UniProtKB-KW"/>
</dbReference>
<dbReference type="GO" id="GO:0000077">
    <property type="term" value="P:DNA damage checkpoint signaling"/>
    <property type="evidence" value="ECO:0007669"/>
    <property type="project" value="TreeGrafter"/>
</dbReference>
<dbReference type="Gene3D" id="3.40.50.300">
    <property type="entry name" value="P-loop containing nucleotide triphosphate hydrolases"/>
    <property type="match status" value="1"/>
</dbReference>
<reference evidence="9 10" key="1">
    <citation type="journal article" date="2015" name="Genome Biol. Evol.">
        <title>Phylogenomic analyses indicate that early fungi evolved digesting cell walls of algal ancestors of land plants.</title>
        <authorList>
            <person name="Chang Y."/>
            <person name="Wang S."/>
            <person name="Sekimoto S."/>
            <person name="Aerts A.L."/>
            <person name="Choi C."/>
            <person name="Clum A."/>
            <person name="LaButti K.M."/>
            <person name="Lindquist E.A."/>
            <person name="Yee Ngan C."/>
            <person name="Ohm R.A."/>
            <person name="Salamov A.A."/>
            <person name="Grigoriev I.V."/>
            <person name="Spatafora J.W."/>
            <person name="Berbee M.L."/>
        </authorList>
    </citation>
    <scope>NUCLEOTIDE SEQUENCE [LARGE SCALE GENOMIC DNA]</scope>
    <source>
        <strain evidence="9 10">NRRL 28638</strain>
    </source>
</reference>
<dbReference type="SUPFAM" id="SSF52540">
    <property type="entry name" value="P-loop containing nucleoside triphosphate hydrolases"/>
    <property type="match status" value="1"/>
</dbReference>
<evidence type="ECO:0000259" key="8">
    <source>
        <dbReference type="Pfam" id="PF25812"/>
    </source>
</evidence>
<evidence type="ECO:0000256" key="5">
    <source>
        <dbReference type="ARBA" id="ARBA00022840"/>
    </source>
</evidence>
<keyword evidence="4" id="KW-0227">DNA damage</keyword>
<evidence type="ECO:0000256" key="4">
    <source>
        <dbReference type="ARBA" id="ARBA00022763"/>
    </source>
</evidence>
<dbReference type="InterPro" id="IPR004582">
    <property type="entry name" value="Checkpoint_prot_Rad17_Rad24"/>
</dbReference>
<dbReference type="GO" id="GO:0033314">
    <property type="term" value="P:mitotic DNA replication checkpoint signaling"/>
    <property type="evidence" value="ECO:0007669"/>
    <property type="project" value="TreeGrafter"/>
</dbReference>
<dbReference type="InterPro" id="IPR057927">
    <property type="entry name" value="RAD24-like_helical"/>
</dbReference>
<accession>A0A137PDD9</accession>
<protein>
    <submittedName>
        <fullName evidence="9">Rad17-domain-containing protein</fullName>
    </submittedName>
</protein>
<evidence type="ECO:0000256" key="6">
    <source>
        <dbReference type="ARBA" id="ARBA00023242"/>
    </source>
</evidence>